<name>Q8S873_ORYSA</name>
<accession>Q8S873</accession>
<reference evidence="1" key="1">
    <citation type="submission" date="2002-04" db="EMBL/GenBank/DDBJ databases">
        <title>Genomic Sequence For Oryza sativa, Niponbare Strain, Clone OSJNBa0061K21 From Chromosome 10, Complete Sequence.</title>
        <authorList>
            <person name="Spiegel L.A."/>
            <person name="Nascimento L.U."/>
            <person name="de la Bastide M."/>
            <person name="Vil D.M."/>
            <person name="Preston R.R."/>
            <person name="Huang E.N."/>
            <person name="See L.H."/>
            <person name="Shah R.S."/>
            <person name="O'Shaughnessy A."/>
            <person name="Rodriguez M.A."/>
            <person name="Shekher M."/>
            <person name="Kirchoff K.A."/>
            <person name="Baker J.P."/>
            <person name="Schutz K."/>
            <person name="Dedhia N.N."/>
            <person name="McCombie W.R."/>
        </authorList>
    </citation>
    <scope>NUCLEOTIDE SEQUENCE</scope>
</reference>
<dbReference type="EMBL" id="AC016780">
    <property type="protein sequence ID" value="AAM08772.1"/>
    <property type="molecule type" value="Genomic_DNA"/>
</dbReference>
<evidence type="ECO:0000313" key="1">
    <source>
        <dbReference type="EMBL" id="AAM08772.1"/>
    </source>
</evidence>
<proteinExistence type="predicted"/>
<organism evidence="1">
    <name type="scientific">Oryza sativa</name>
    <name type="common">Rice</name>
    <dbReference type="NCBI Taxonomy" id="4530"/>
    <lineage>
        <taxon>Eukaryota</taxon>
        <taxon>Viridiplantae</taxon>
        <taxon>Streptophyta</taxon>
        <taxon>Embryophyta</taxon>
        <taxon>Tracheophyta</taxon>
        <taxon>Spermatophyta</taxon>
        <taxon>Magnoliopsida</taxon>
        <taxon>Liliopsida</taxon>
        <taxon>Poales</taxon>
        <taxon>Poaceae</taxon>
        <taxon>BOP clade</taxon>
        <taxon>Oryzoideae</taxon>
        <taxon>Oryzeae</taxon>
        <taxon>Oryzinae</taxon>
        <taxon>Oryza</taxon>
    </lineage>
</organism>
<protein>
    <submittedName>
        <fullName evidence="1">Uncharacterized protein OSJNBa0061K21.3</fullName>
    </submittedName>
</protein>
<dbReference type="AlphaFoldDB" id="Q8S873"/>
<gene>
    <name evidence="1" type="primary">OSJNBa0061K21.3</name>
</gene>
<sequence length="73" mass="7505">MGRYVARLLCGPQGQQGDERWCAGRALAASARWRAGVSASTSIGQCVATSVGWCGWSAREGSGAAGGDSRLEC</sequence>